<evidence type="ECO:0000313" key="7">
    <source>
        <dbReference type="Proteomes" id="UP001549047"/>
    </source>
</evidence>
<comment type="catalytic activity">
    <reaction evidence="2">
        <text>2 GTP = 3',3'-c-di-GMP + 2 diphosphate</text>
        <dbReference type="Rhea" id="RHEA:24898"/>
        <dbReference type="ChEBI" id="CHEBI:33019"/>
        <dbReference type="ChEBI" id="CHEBI:37565"/>
        <dbReference type="ChEBI" id="CHEBI:58805"/>
        <dbReference type="EC" id="2.7.7.65"/>
    </reaction>
</comment>
<sequence>MPSNLRTAQIRTRGGALSGGRPSILVVEDTRTFTTVLAHRFETELGVDVVTCHTLKEMRQTLSEGRGQFMLAVVDLNLADSPKGEVLDHALEVELPTIVFTGTFNFHMRESLLKKNVLDYVIKDNDRAIDSIVHAVRRVLQNRNIRVLVADGLAPEESEAVQMLQAQQFLVVHAGSVQDAMDKLAKYRDIELVMVDHALPGSGGIELTRQIRRNFSAEDMRIIGYSTRENPLNCAAFLKAGASDFLYRPFIQEEFQCRVAQSVDTLAQIKKLQAIASRDFLTDTFNRRYFFERGPVLVQHCLARQEPCCAVVLDIDHFKKFNDTYGHETGDLVLKTVARKLRQMIDGEMHLIARLGGEEFAILLRNMDIREATEYCDLLREEIARTNILFEDEELSVRVSIGVAVISAEETFDNYLHAADQYLYMAKNSGRNRVFSDYSITQLFAERQKAS</sequence>
<evidence type="ECO:0000313" key="6">
    <source>
        <dbReference type="EMBL" id="MET3612251.1"/>
    </source>
</evidence>
<organism evidence="6 7">
    <name type="scientific">Rhizobium aquaticum</name>
    <dbReference type="NCBI Taxonomy" id="1549636"/>
    <lineage>
        <taxon>Bacteria</taxon>
        <taxon>Pseudomonadati</taxon>
        <taxon>Pseudomonadota</taxon>
        <taxon>Alphaproteobacteria</taxon>
        <taxon>Hyphomicrobiales</taxon>
        <taxon>Rhizobiaceae</taxon>
        <taxon>Rhizobium/Agrobacterium group</taxon>
        <taxon>Rhizobium</taxon>
    </lineage>
</organism>
<dbReference type="EC" id="2.7.7.65" evidence="1"/>
<dbReference type="Proteomes" id="UP001549047">
    <property type="component" value="Unassembled WGS sequence"/>
</dbReference>
<dbReference type="InterPro" id="IPR050469">
    <property type="entry name" value="Diguanylate_Cyclase"/>
</dbReference>
<evidence type="ECO:0000256" key="2">
    <source>
        <dbReference type="ARBA" id="ARBA00034247"/>
    </source>
</evidence>
<dbReference type="PROSITE" id="PS50887">
    <property type="entry name" value="GGDEF"/>
    <property type="match status" value="1"/>
</dbReference>
<evidence type="ECO:0000256" key="1">
    <source>
        <dbReference type="ARBA" id="ARBA00012528"/>
    </source>
</evidence>
<dbReference type="EMBL" id="JBEPMB010000001">
    <property type="protein sequence ID" value="MET3612251.1"/>
    <property type="molecule type" value="Genomic_DNA"/>
</dbReference>
<dbReference type="SUPFAM" id="SSF52172">
    <property type="entry name" value="CheY-like"/>
    <property type="match status" value="2"/>
</dbReference>
<dbReference type="SUPFAM" id="SSF55073">
    <property type="entry name" value="Nucleotide cyclase"/>
    <property type="match status" value="1"/>
</dbReference>
<dbReference type="InterPro" id="IPR001789">
    <property type="entry name" value="Sig_transdc_resp-reg_receiver"/>
</dbReference>
<reference evidence="6 7" key="1">
    <citation type="submission" date="2024-06" db="EMBL/GenBank/DDBJ databases">
        <title>Genomic Encyclopedia of Type Strains, Phase IV (KMG-IV): sequencing the most valuable type-strain genomes for metagenomic binning, comparative biology and taxonomic classification.</title>
        <authorList>
            <person name="Goeker M."/>
        </authorList>
    </citation>
    <scope>NUCLEOTIDE SEQUENCE [LARGE SCALE GENOMIC DNA]</scope>
    <source>
        <strain evidence="6 7">DSM 29780</strain>
    </source>
</reference>
<dbReference type="CDD" id="cd01949">
    <property type="entry name" value="GGDEF"/>
    <property type="match status" value="1"/>
</dbReference>
<dbReference type="InterPro" id="IPR029787">
    <property type="entry name" value="Nucleotide_cyclase"/>
</dbReference>
<dbReference type="SMART" id="SM00267">
    <property type="entry name" value="GGDEF"/>
    <property type="match status" value="1"/>
</dbReference>
<feature type="domain" description="GGDEF" evidence="5">
    <location>
        <begin position="306"/>
        <end position="439"/>
    </location>
</feature>
<accession>A0ABV2IVU6</accession>
<comment type="caution">
    <text evidence="6">The sequence shown here is derived from an EMBL/GenBank/DDBJ whole genome shotgun (WGS) entry which is preliminary data.</text>
</comment>
<dbReference type="Gene3D" id="3.40.50.2300">
    <property type="match status" value="2"/>
</dbReference>
<dbReference type="InterPro" id="IPR011006">
    <property type="entry name" value="CheY-like_superfamily"/>
</dbReference>
<dbReference type="Pfam" id="PF00072">
    <property type="entry name" value="Response_reg"/>
    <property type="match status" value="1"/>
</dbReference>
<dbReference type="PROSITE" id="PS50110">
    <property type="entry name" value="RESPONSE_REGULATORY"/>
    <property type="match status" value="2"/>
</dbReference>
<dbReference type="PANTHER" id="PTHR45138">
    <property type="entry name" value="REGULATORY COMPONENTS OF SENSORY TRANSDUCTION SYSTEM"/>
    <property type="match status" value="1"/>
</dbReference>
<keyword evidence="3" id="KW-0597">Phosphoprotein</keyword>
<dbReference type="Gene3D" id="3.30.70.270">
    <property type="match status" value="1"/>
</dbReference>
<protein>
    <recommendedName>
        <fullName evidence="1">diguanylate cyclase</fullName>
        <ecNumber evidence="1">2.7.7.65</ecNumber>
    </recommendedName>
</protein>
<feature type="modified residue" description="4-aspartylphosphate" evidence="3">
    <location>
        <position position="196"/>
    </location>
</feature>
<dbReference type="InterPro" id="IPR043128">
    <property type="entry name" value="Rev_trsase/Diguanyl_cyclase"/>
</dbReference>
<gene>
    <name evidence="6" type="ORF">ABID16_000556</name>
</gene>
<feature type="domain" description="Response regulatory" evidence="4">
    <location>
        <begin position="23"/>
        <end position="138"/>
    </location>
</feature>
<evidence type="ECO:0000259" key="4">
    <source>
        <dbReference type="PROSITE" id="PS50110"/>
    </source>
</evidence>
<evidence type="ECO:0000256" key="3">
    <source>
        <dbReference type="PROSITE-ProRule" id="PRU00169"/>
    </source>
</evidence>
<name>A0ABV2IVU6_9HYPH</name>
<dbReference type="PANTHER" id="PTHR45138:SF9">
    <property type="entry name" value="DIGUANYLATE CYCLASE DGCM-RELATED"/>
    <property type="match status" value="1"/>
</dbReference>
<feature type="modified residue" description="4-aspartylphosphate" evidence="3">
    <location>
        <position position="75"/>
    </location>
</feature>
<proteinExistence type="predicted"/>
<dbReference type="NCBIfam" id="TIGR00254">
    <property type="entry name" value="GGDEF"/>
    <property type="match status" value="1"/>
</dbReference>
<dbReference type="InterPro" id="IPR000160">
    <property type="entry name" value="GGDEF_dom"/>
</dbReference>
<keyword evidence="7" id="KW-1185">Reference proteome</keyword>
<dbReference type="Pfam" id="PF00990">
    <property type="entry name" value="GGDEF"/>
    <property type="match status" value="1"/>
</dbReference>
<evidence type="ECO:0000259" key="5">
    <source>
        <dbReference type="PROSITE" id="PS50887"/>
    </source>
</evidence>
<feature type="domain" description="Response regulatory" evidence="4">
    <location>
        <begin position="146"/>
        <end position="263"/>
    </location>
</feature>
<dbReference type="SMART" id="SM00448">
    <property type="entry name" value="REC"/>
    <property type="match status" value="2"/>
</dbReference>